<name>A0A2S6C024_9PEZI</name>
<evidence type="ECO:0000313" key="3">
    <source>
        <dbReference type="Proteomes" id="UP000237631"/>
    </source>
</evidence>
<keyword evidence="3" id="KW-1185">Reference proteome</keyword>
<dbReference type="AlphaFoldDB" id="A0A2S6C024"/>
<evidence type="ECO:0008006" key="4">
    <source>
        <dbReference type="Google" id="ProtNLM"/>
    </source>
</evidence>
<accession>A0A2S6C024</accession>
<organism evidence="2 3">
    <name type="scientific">Cercospora berteroae</name>
    <dbReference type="NCBI Taxonomy" id="357750"/>
    <lineage>
        <taxon>Eukaryota</taxon>
        <taxon>Fungi</taxon>
        <taxon>Dikarya</taxon>
        <taxon>Ascomycota</taxon>
        <taxon>Pezizomycotina</taxon>
        <taxon>Dothideomycetes</taxon>
        <taxon>Dothideomycetidae</taxon>
        <taxon>Mycosphaerellales</taxon>
        <taxon>Mycosphaerellaceae</taxon>
        <taxon>Cercospora</taxon>
    </lineage>
</organism>
<reference evidence="3" key="1">
    <citation type="journal article" date="2017" name="bioRxiv">
        <title>Conservation of a gene cluster reveals novel cercosporin biosynthetic mechanisms and extends production to the genus Colletotrichum.</title>
        <authorList>
            <person name="de Jonge R."/>
            <person name="Ebert M.K."/>
            <person name="Huitt-Roehl C.R."/>
            <person name="Pal P."/>
            <person name="Suttle J.C."/>
            <person name="Spanner R.E."/>
            <person name="Neubauer J.D."/>
            <person name="Jurick W.M.II."/>
            <person name="Stott K.A."/>
            <person name="Secor G.A."/>
            <person name="Thomma B.P.H.J."/>
            <person name="Van de Peer Y."/>
            <person name="Townsend C.A."/>
            <person name="Bolton M.D."/>
        </authorList>
    </citation>
    <scope>NUCLEOTIDE SEQUENCE [LARGE SCALE GENOMIC DNA]</scope>
    <source>
        <strain evidence="3">CBS538.71</strain>
    </source>
</reference>
<evidence type="ECO:0000256" key="1">
    <source>
        <dbReference type="SAM" id="MobiDB-lite"/>
    </source>
</evidence>
<evidence type="ECO:0000313" key="2">
    <source>
        <dbReference type="EMBL" id="PPJ53078.1"/>
    </source>
</evidence>
<dbReference type="Proteomes" id="UP000237631">
    <property type="component" value="Unassembled WGS sequence"/>
</dbReference>
<gene>
    <name evidence="2" type="ORF">CBER1_11750</name>
</gene>
<feature type="region of interest" description="Disordered" evidence="1">
    <location>
        <begin position="1"/>
        <end position="21"/>
    </location>
</feature>
<dbReference type="OrthoDB" id="3644675at2759"/>
<comment type="caution">
    <text evidence="2">The sequence shown here is derived from an EMBL/GenBank/DDBJ whole genome shotgun (WGS) entry which is preliminary data.</text>
</comment>
<sequence length="394" mass="44608">MASAKFAPGNQSGAVDFPPQTPDVPHANNYFEYLATELHIQIAGYLEDRDLKSIRAVCSTLARSTIDIFAARLVTRRVRRHRYVPASLETLLELSSLPVFACRLEAIEIETPRLDCLLPRLPATVFSDMQQQLCSVFKNLSKYGACKRVSVTPGPRSAHHNLALNALCKALIESEYPLQSLSFTFWGFKCPMYYTHESGKSLDEYPFKFPAAQRYGLRRLLSSLRSIELSVRHHGQLLLQDEDKLSCRWLAEALSSCKTLPELIISGDGEEWADQFRFQLRKLPLRTLTIKNMSTGGSFFVGSFISDMRGSLRHLRLIRVVVGGHETPWERLLPQVGHYLTLDSIILEDLVSIDRKLTSKPYSYESSAGSEQIRAHLLQIGNGEHDWVPREDQD</sequence>
<proteinExistence type="predicted"/>
<protein>
    <recommendedName>
        <fullName evidence="4">F-box domain-containing protein</fullName>
    </recommendedName>
</protein>
<dbReference type="EMBL" id="PNEN01001609">
    <property type="protein sequence ID" value="PPJ53078.1"/>
    <property type="molecule type" value="Genomic_DNA"/>
</dbReference>